<accession>A0A090ADJ7</accession>
<gene>
    <name evidence="1" type="ORF">THII_0582</name>
</gene>
<protein>
    <recommendedName>
        <fullName evidence="3">RiboL-PSP-HEPN domain-containing protein</fullName>
    </recommendedName>
</protein>
<sequence length="187" mass="21927">MNSPNPLEPIFNAFLMTKESNKIVRFILNNAQSYPQLLNKLGKLKNYSNPQQQLDDSREEIEDLFVVNLWATFERWLRNYFQEKGNILNTIVPNSIGTEFYKHFEKEIEFWQPLEMLDIIKNSLFAHSEENKQLVGHAKQILEYRNWIAHGKNPKKLPSISQIAPNATYNTLKILIELIEPSQSHLT</sequence>
<dbReference type="HOGENOM" id="CLU_1336423_0_0_6"/>
<evidence type="ECO:0000313" key="1">
    <source>
        <dbReference type="EMBL" id="BAP54879.1"/>
    </source>
</evidence>
<dbReference type="AlphaFoldDB" id="A0A090ADJ7"/>
<dbReference type="STRING" id="40754.THII_0582"/>
<name>A0A090ADJ7_9GAMM</name>
<dbReference type="Proteomes" id="UP000031623">
    <property type="component" value="Chromosome"/>
</dbReference>
<evidence type="ECO:0008006" key="3">
    <source>
        <dbReference type="Google" id="ProtNLM"/>
    </source>
</evidence>
<keyword evidence="2" id="KW-1185">Reference proteome</keyword>
<proteinExistence type="predicted"/>
<organism evidence="1 2">
    <name type="scientific">Thioploca ingrica</name>
    <dbReference type="NCBI Taxonomy" id="40754"/>
    <lineage>
        <taxon>Bacteria</taxon>
        <taxon>Pseudomonadati</taxon>
        <taxon>Pseudomonadota</taxon>
        <taxon>Gammaproteobacteria</taxon>
        <taxon>Thiotrichales</taxon>
        <taxon>Thiotrichaceae</taxon>
        <taxon>Thioploca</taxon>
    </lineage>
</organism>
<dbReference type="EMBL" id="AP014633">
    <property type="protein sequence ID" value="BAP54879.1"/>
    <property type="molecule type" value="Genomic_DNA"/>
</dbReference>
<evidence type="ECO:0000313" key="2">
    <source>
        <dbReference type="Proteomes" id="UP000031623"/>
    </source>
</evidence>
<reference evidence="1 2" key="1">
    <citation type="journal article" date="2014" name="ISME J.">
        <title>Ecophysiology of Thioploca ingrica as revealed by the complete genome sequence supplemented with proteomic evidence.</title>
        <authorList>
            <person name="Kojima H."/>
            <person name="Ogura Y."/>
            <person name="Yamamoto N."/>
            <person name="Togashi T."/>
            <person name="Mori H."/>
            <person name="Watanabe T."/>
            <person name="Nemoto F."/>
            <person name="Kurokawa K."/>
            <person name="Hayashi T."/>
            <person name="Fukui M."/>
        </authorList>
    </citation>
    <scope>NUCLEOTIDE SEQUENCE [LARGE SCALE GENOMIC DNA]</scope>
</reference>
<dbReference type="OrthoDB" id="3078372at2"/>
<dbReference type="KEGG" id="tig:THII_0582"/>